<evidence type="ECO:0000256" key="1">
    <source>
        <dbReference type="SAM" id="Phobius"/>
    </source>
</evidence>
<dbReference type="AlphaFoldDB" id="A0A8H3LV56"/>
<keyword evidence="1" id="KW-0812">Transmembrane</keyword>
<dbReference type="OrthoDB" id="2395702at2759"/>
<organism evidence="2 3">
    <name type="scientific">Rhizophagus clarus</name>
    <dbReference type="NCBI Taxonomy" id="94130"/>
    <lineage>
        <taxon>Eukaryota</taxon>
        <taxon>Fungi</taxon>
        <taxon>Fungi incertae sedis</taxon>
        <taxon>Mucoromycota</taxon>
        <taxon>Glomeromycotina</taxon>
        <taxon>Glomeromycetes</taxon>
        <taxon>Glomerales</taxon>
        <taxon>Glomeraceae</taxon>
        <taxon>Rhizophagus</taxon>
    </lineage>
</organism>
<dbReference type="Proteomes" id="UP000615446">
    <property type="component" value="Unassembled WGS sequence"/>
</dbReference>
<sequence>MIFVVDNLYENNENIENFVKNEDLTKLYEAWNEMYAISRYENFKESDLIKFQESINEMVSNVRQNSPTYVPLGLKLPKTAFVEQAENSNIDNRMKSGFENFSECLNLYIDHENIADKGKVTIYGSVIIENGAIIHATNSYYGKPWFSNVSIRMDSDELFDYASDQGICYGQILLIARIDFEDPLNLALIQWYDFKSESHPYLYGCPLLELTEIYNFIDIEAIQNIVHIVLPKLTQFQDYQSTYTYYSRINKPPLHPATTNEIFNMTSPSRKKNRTIYFSRKVHRQQQGQQSKQNQNLDEALANLINNMYISNQDNNFIPREWYEKLWKDFQALERNYDNLNIRFKFGLGLWRLVLIFTLLCFLVFL</sequence>
<evidence type="ECO:0000313" key="3">
    <source>
        <dbReference type="Proteomes" id="UP000615446"/>
    </source>
</evidence>
<name>A0A8H3LV56_9GLOM</name>
<keyword evidence="1" id="KW-1133">Transmembrane helix</keyword>
<accession>A0A8H3LV56</accession>
<keyword evidence="1" id="KW-0472">Membrane</keyword>
<feature type="transmembrane region" description="Helical" evidence="1">
    <location>
        <begin position="346"/>
        <end position="365"/>
    </location>
</feature>
<comment type="caution">
    <text evidence="2">The sequence shown here is derived from an EMBL/GenBank/DDBJ whole genome shotgun (WGS) entry which is preliminary data.</text>
</comment>
<evidence type="ECO:0000313" key="2">
    <source>
        <dbReference type="EMBL" id="GES92701.1"/>
    </source>
</evidence>
<protein>
    <submittedName>
        <fullName evidence="2">Uncharacterized protein</fullName>
    </submittedName>
</protein>
<gene>
    <name evidence="2" type="ORF">RCL2_001946600</name>
</gene>
<reference evidence="2" key="1">
    <citation type="submission" date="2019-10" db="EMBL/GenBank/DDBJ databases">
        <title>Conservation and host-specific expression of non-tandemly repeated heterogenous ribosome RNA gene in arbuscular mycorrhizal fungi.</title>
        <authorList>
            <person name="Maeda T."/>
            <person name="Kobayashi Y."/>
            <person name="Nakagawa T."/>
            <person name="Ezawa T."/>
            <person name="Yamaguchi K."/>
            <person name="Bino T."/>
            <person name="Nishimoto Y."/>
            <person name="Shigenobu S."/>
            <person name="Kawaguchi M."/>
        </authorList>
    </citation>
    <scope>NUCLEOTIDE SEQUENCE</scope>
    <source>
        <strain evidence="2">HR1</strain>
    </source>
</reference>
<proteinExistence type="predicted"/>
<dbReference type="EMBL" id="BLAL01000215">
    <property type="protein sequence ID" value="GES92701.1"/>
    <property type="molecule type" value="Genomic_DNA"/>
</dbReference>